<gene>
    <name evidence="2" type="ORF">COS30_01305</name>
</gene>
<feature type="transmembrane region" description="Helical" evidence="1">
    <location>
        <begin position="44"/>
        <end position="66"/>
    </location>
</feature>
<evidence type="ECO:0000313" key="3">
    <source>
        <dbReference type="Proteomes" id="UP000229247"/>
    </source>
</evidence>
<keyword evidence="1" id="KW-1133">Transmembrane helix</keyword>
<protein>
    <submittedName>
        <fullName evidence="2">Uncharacterized protein</fullName>
    </submittedName>
</protein>
<dbReference type="AlphaFoldDB" id="A0A2M7D6D1"/>
<evidence type="ECO:0000256" key="1">
    <source>
        <dbReference type="SAM" id="Phobius"/>
    </source>
</evidence>
<keyword evidence="1" id="KW-0472">Membrane</keyword>
<accession>A0A2M7D6D1</accession>
<keyword evidence="1" id="KW-0812">Transmembrane</keyword>
<organism evidence="2 3">
    <name type="scientific">Candidatus Portnoybacteria bacterium CG02_land_8_20_14_3_00_45_8</name>
    <dbReference type="NCBI Taxonomy" id="1974807"/>
    <lineage>
        <taxon>Bacteria</taxon>
        <taxon>Candidatus Portnoyibacteriota</taxon>
    </lineage>
</organism>
<comment type="caution">
    <text evidence="2">The sequence shown here is derived from an EMBL/GenBank/DDBJ whole genome shotgun (WGS) entry which is preliminary data.</text>
</comment>
<evidence type="ECO:0000313" key="2">
    <source>
        <dbReference type="EMBL" id="PIV38587.1"/>
    </source>
</evidence>
<dbReference type="EMBL" id="PEUE01000032">
    <property type="protein sequence ID" value="PIV38587.1"/>
    <property type="molecule type" value="Genomic_DNA"/>
</dbReference>
<sequence>MASFIPIKIRRTAKPSETEVKNVLNLTPSPENAQKPVIARYLRWLFWALIAAAIGEGVALICFFIVKPPLPFDNLMPPKTALVAYFDQTALKEIVVALSKNQYSWPPFNWAQETTKKFLAKNQLSSLDAISGLFDNKMALAILPKVGPRPAWLIFTTRQASRNDFDALLKQTTQQLKQNFDLADEDYRQTTITKVKELNQSQANLFYVQVQNYFLISSDLNALKETIDRVID</sequence>
<proteinExistence type="predicted"/>
<dbReference type="Proteomes" id="UP000229247">
    <property type="component" value="Unassembled WGS sequence"/>
</dbReference>
<reference evidence="3" key="1">
    <citation type="submission" date="2017-09" db="EMBL/GenBank/DDBJ databases">
        <title>Depth-based differentiation of microbial function through sediment-hosted aquifers and enrichment of novel symbionts in the deep terrestrial subsurface.</title>
        <authorList>
            <person name="Probst A.J."/>
            <person name="Ladd B."/>
            <person name="Jarett J.K."/>
            <person name="Geller-Mcgrath D.E."/>
            <person name="Sieber C.M.K."/>
            <person name="Emerson J.B."/>
            <person name="Anantharaman K."/>
            <person name="Thomas B.C."/>
            <person name="Malmstrom R."/>
            <person name="Stieglmeier M."/>
            <person name="Klingl A."/>
            <person name="Woyke T."/>
            <person name="Ryan C.M."/>
            <person name="Banfield J.F."/>
        </authorList>
    </citation>
    <scope>NUCLEOTIDE SEQUENCE [LARGE SCALE GENOMIC DNA]</scope>
</reference>
<name>A0A2M7D6D1_9BACT</name>